<dbReference type="PANTHER" id="PTHR33507">
    <property type="entry name" value="INNER MEMBRANE PROTEIN YBBJ"/>
    <property type="match status" value="1"/>
</dbReference>
<gene>
    <name evidence="7" type="ORF">SAMN05445756_0514</name>
</gene>
<sequence>MTDMLPDSQWLWWLGAALALGAIEMLTLDLMFLMLAIGALVAVLAAAIGVPFTAQVVVFALSALLLLLFVRPSLRRRLDESIPHAPTNAAGLIGQEARVAEPVTELAGTVKLAGEIWTARPAWGGETFAVGEVVRVAEIDGATARIERVNRADTL</sequence>
<dbReference type="Proteomes" id="UP000198122">
    <property type="component" value="Unassembled WGS sequence"/>
</dbReference>
<dbReference type="GO" id="GO:0008233">
    <property type="term" value="F:peptidase activity"/>
    <property type="evidence" value="ECO:0007669"/>
    <property type="project" value="UniProtKB-KW"/>
</dbReference>
<evidence type="ECO:0000256" key="2">
    <source>
        <dbReference type="ARBA" id="ARBA00022692"/>
    </source>
</evidence>
<evidence type="ECO:0000313" key="7">
    <source>
        <dbReference type="EMBL" id="SNC61597.1"/>
    </source>
</evidence>
<evidence type="ECO:0000259" key="6">
    <source>
        <dbReference type="Pfam" id="PF01957"/>
    </source>
</evidence>
<dbReference type="InterPro" id="IPR002810">
    <property type="entry name" value="NfeD-like_C"/>
</dbReference>
<dbReference type="RefSeq" id="WP_234994240.1">
    <property type="nucleotide sequence ID" value="NZ_FYEZ01000001.1"/>
</dbReference>
<evidence type="ECO:0000256" key="3">
    <source>
        <dbReference type="ARBA" id="ARBA00022989"/>
    </source>
</evidence>
<evidence type="ECO:0000256" key="5">
    <source>
        <dbReference type="SAM" id="Phobius"/>
    </source>
</evidence>
<name>A0A212T6B5_9MICO</name>
<keyword evidence="4 5" id="KW-0472">Membrane</keyword>
<evidence type="ECO:0000256" key="4">
    <source>
        <dbReference type="ARBA" id="ARBA00023136"/>
    </source>
</evidence>
<dbReference type="GO" id="GO:0005886">
    <property type="term" value="C:plasma membrane"/>
    <property type="evidence" value="ECO:0007669"/>
    <property type="project" value="TreeGrafter"/>
</dbReference>
<evidence type="ECO:0000313" key="8">
    <source>
        <dbReference type="Proteomes" id="UP000198122"/>
    </source>
</evidence>
<feature type="transmembrane region" description="Helical" evidence="5">
    <location>
        <begin position="12"/>
        <end position="37"/>
    </location>
</feature>
<dbReference type="Gene3D" id="2.40.50.140">
    <property type="entry name" value="Nucleic acid-binding proteins"/>
    <property type="match status" value="1"/>
</dbReference>
<dbReference type="Pfam" id="PF01957">
    <property type="entry name" value="NfeD"/>
    <property type="match status" value="1"/>
</dbReference>
<dbReference type="InterPro" id="IPR012340">
    <property type="entry name" value="NA-bd_OB-fold"/>
</dbReference>
<dbReference type="PANTHER" id="PTHR33507:SF3">
    <property type="entry name" value="INNER MEMBRANE PROTEIN YBBJ"/>
    <property type="match status" value="1"/>
</dbReference>
<keyword evidence="3 5" id="KW-1133">Transmembrane helix</keyword>
<proteinExistence type="predicted"/>
<keyword evidence="7" id="KW-0378">Hydrolase</keyword>
<dbReference type="EMBL" id="FYEZ01000001">
    <property type="protein sequence ID" value="SNC61597.1"/>
    <property type="molecule type" value="Genomic_DNA"/>
</dbReference>
<dbReference type="InterPro" id="IPR052165">
    <property type="entry name" value="Membrane_assoc_protease"/>
</dbReference>
<dbReference type="SUPFAM" id="SSF141322">
    <property type="entry name" value="NfeD domain-like"/>
    <property type="match status" value="1"/>
</dbReference>
<comment type="subcellular location">
    <subcellularLocation>
        <location evidence="1">Membrane</location>
        <topology evidence="1">Multi-pass membrane protein</topology>
    </subcellularLocation>
</comment>
<keyword evidence="8" id="KW-1185">Reference proteome</keyword>
<protein>
    <submittedName>
        <fullName evidence="7">Membrane protein implicated in regulation of membrane protease activity</fullName>
    </submittedName>
</protein>
<organism evidence="7 8">
    <name type="scientific">Kytococcus aerolatus</name>
    <dbReference type="NCBI Taxonomy" id="592308"/>
    <lineage>
        <taxon>Bacteria</taxon>
        <taxon>Bacillati</taxon>
        <taxon>Actinomycetota</taxon>
        <taxon>Actinomycetes</taxon>
        <taxon>Micrococcales</taxon>
        <taxon>Kytococcaceae</taxon>
        <taxon>Kytococcus</taxon>
    </lineage>
</organism>
<dbReference type="GO" id="GO:0006508">
    <property type="term" value="P:proteolysis"/>
    <property type="evidence" value="ECO:0007669"/>
    <property type="project" value="UniProtKB-KW"/>
</dbReference>
<dbReference type="AlphaFoldDB" id="A0A212T6B5"/>
<feature type="domain" description="NfeD-like C-terminal" evidence="6">
    <location>
        <begin position="90"/>
        <end position="148"/>
    </location>
</feature>
<keyword evidence="2 5" id="KW-0812">Transmembrane</keyword>
<accession>A0A212T6B5</accession>
<evidence type="ECO:0000256" key="1">
    <source>
        <dbReference type="ARBA" id="ARBA00004141"/>
    </source>
</evidence>
<keyword evidence="7" id="KW-0645">Protease</keyword>
<reference evidence="7 8" key="1">
    <citation type="submission" date="2017-06" db="EMBL/GenBank/DDBJ databases">
        <authorList>
            <person name="Kim H.J."/>
            <person name="Triplett B.A."/>
        </authorList>
    </citation>
    <scope>NUCLEOTIDE SEQUENCE [LARGE SCALE GENOMIC DNA]</scope>
    <source>
        <strain evidence="7 8">DSM 22179</strain>
    </source>
</reference>
<feature type="transmembrane region" description="Helical" evidence="5">
    <location>
        <begin position="43"/>
        <end position="70"/>
    </location>
</feature>